<sequence length="85" mass="9418">MKQSSAMSTYGFRRILNERGVCPEHPKKLLCIAAWVTAIPTSSIFHQALKAFLDMCWMLAAPNLATRLRLMKPGCLSGMILPVSP</sequence>
<evidence type="ECO:0000313" key="1">
    <source>
        <dbReference type="EMBL" id="RJF99051.1"/>
    </source>
</evidence>
<keyword evidence="2" id="KW-1185">Reference proteome</keyword>
<comment type="caution">
    <text evidence="1">The sequence shown here is derived from an EMBL/GenBank/DDBJ whole genome shotgun (WGS) entry which is preliminary data.</text>
</comment>
<dbReference type="EMBL" id="QYUO01000001">
    <property type="protein sequence ID" value="RJF99051.1"/>
    <property type="molecule type" value="Genomic_DNA"/>
</dbReference>
<dbReference type="Proteomes" id="UP000265955">
    <property type="component" value="Unassembled WGS sequence"/>
</dbReference>
<reference evidence="2" key="1">
    <citation type="submission" date="2018-09" db="EMBL/GenBank/DDBJ databases">
        <authorList>
            <person name="Zhu H."/>
        </authorList>
    </citation>
    <scope>NUCLEOTIDE SEQUENCE [LARGE SCALE GENOMIC DNA]</scope>
    <source>
        <strain evidence="2">K1R23-30</strain>
    </source>
</reference>
<gene>
    <name evidence="1" type="ORF">D3871_11405</name>
</gene>
<organism evidence="1 2">
    <name type="scientific">Noviherbaspirillum saxi</name>
    <dbReference type="NCBI Taxonomy" id="2320863"/>
    <lineage>
        <taxon>Bacteria</taxon>
        <taxon>Pseudomonadati</taxon>
        <taxon>Pseudomonadota</taxon>
        <taxon>Betaproteobacteria</taxon>
        <taxon>Burkholderiales</taxon>
        <taxon>Oxalobacteraceae</taxon>
        <taxon>Noviherbaspirillum</taxon>
    </lineage>
</organism>
<dbReference type="AlphaFoldDB" id="A0A3A3FXX2"/>
<proteinExistence type="predicted"/>
<name>A0A3A3FXX2_9BURK</name>
<protein>
    <submittedName>
        <fullName evidence="1">Uncharacterized protein</fullName>
    </submittedName>
</protein>
<evidence type="ECO:0000313" key="2">
    <source>
        <dbReference type="Proteomes" id="UP000265955"/>
    </source>
</evidence>
<accession>A0A3A3FXX2</accession>